<evidence type="ECO:0000313" key="2">
    <source>
        <dbReference type="EMBL" id="SVD29437.1"/>
    </source>
</evidence>
<accession>A0A382U657</accession>
<feature type="compositionally biased region" description="Basic and acidic residues" evidence="1">
    <location>
        <begin position="37"/>
        <end position="60"/>
    </location>
</feature>
<evidence type="ECO:0000256" key="1">
    <source>
        <dbReference type="SAM" id="MobiDB-lite"/>
    </source>
</evidence>
<name>A0A382U657_9ZZZZ</name>
<sequence length="89" mass="10615">KNVAKYKENIWFVYMDKRAPRAFKLEYTRETHKQLEELNKQKQEKGARGYVEKDSDDKKKVAGGQVVNYKDRMNIKIINPEDIIPKKQD</sequence>
<dbReference type="EMBL" id="UINC01141601">
    <property type="protein sequence ID" value="SVD29437.1"/>
    <property type="molecule type" value="Genomic_DNA"/>
</dbReference>
<reference evidence="2" key="1">
    <citation type="submission" date="2018-05" db="EMBL/GenBank/DDBJ databases">
        <authorList>
            <person name="Lanie J.A."/>
            <person name="Ng W.-L."/>
            <person name="Kazmierczak K.M."/>
            <person name="Andrzejewski T.M."/>
            <person name="Davidsen T.M."/>
            <person name="Wayne K.J."/>
            <person name="Tettelin H."/>
            <person name="Glass J.I."/>
            <person name="Rusch D."/>
            <person name="Podicherti R."/>
            <person name="Tsui H.-C.T."/>
            <person name="Winkler M.E."/>
        </authorList>
    </citation>
    <scope>NUCLEOTIDE SEQUENCE</scope>
</reference>
<feature type="region of interest" description="Disordered" evidence="1">
    <location>
        <begin position="37"/>
        <end position="64"/>
    </location>
</feature>
<protein>
    <submittedName>
        <fullName evidence="2">Uncharacterized protein</fullName>
    </submittedName>
</protein>
<organism evidence="2">
    <name type="scientific">marine metagenome</name>
    <dbReference type="NCBI Taxonomy" id="408172"/>
    <lineage>
        <taxon>unclassified sequences</taxon>
        <taxon>metagenomes</taxon>
        <taxon>ecological metagenomes</taxon>
    </lineage>
</organism>
<dbReference type="AlphaFoldDB" id="A0A382U657"/>
<gene>
    <name evidence="2" type="ORF">METZ01_LOCUS382291</name>
</gene>
<feature type="non-terminal residue" evidence="2">
    <location>
        <position position="1"/>
    </location>
</feature>
<proteinExistence type="predicted"/>